<feature type="transmembrane region" description="Helical" evidence="5">
    <location>
        <begin position="213"/>
        <end position="236"/>
    </location>
</feature>
<evidence type="ECO:0000256" key="2">
    <source>
        <dbReference type="ARBA" id="ARBA00022692"/>
    </source>
</evidence>
<dbReference type="Proteomes" id="UP000475862">
    <property type="component" value="Unassembled WGS sequence"/>
</dbReference>
<dbReference type="InterPro" id="IPR036259">
    <property type="entry name" value="MFS_trans_sf"/>
</dbReference>
<feature type="transmembrane region" description="Helical" evidence="5">
    <location>
        <begin position="334"/>
        <end position="355"/>
    </location>
</feature>
<protein>
    <recommendedName>
        <fullName evidence="8">Major facilitator superfamily (MFS) profile domain-containing protein</fullName>
    </recommendedName>
</protein>
<dbReference type="GO" id="GO:0035348">
    <property type="term" value="P:acetyl-CoA transmembrane transport"/>
    <property type="evidence" value="ECO:0007669"/>
    <property type="project" value="InterPro"/>
</dbReference>
<reference evidence="6 7" key="1">
    <citation type="submission" date="2019-08" db="EMBL/GenBank/DDBJ databases">
        <title>The genome of the soybean aphid Biotype 1, its phylome, world population structure and adaptation to the North American continent.</title>
        <authorList>
            <person name="Giordano R."/>
            <person name="Donthu R.K."/>
            <person name="Hernandez A.G."/>
            <person name="Wright C.L."/>
            <person name="Zimin A.V."/>
        </authorList>
    </citation>
    <scope>NUCLEOTIDE SEQUENCE [LARGE SCALE GENOMIC DNA]</scope>
    <source>
        <tissue evidence="6">Whole aphids</tissue>
    </source>
</reference>
<feature type="transmembrane region" description="Helical" evidence="5">
    <location>
        <begin position="472"/>
        <end position="490"/>
    </location>
</feature>
<feature type="transmembrane region" description="Helical" evidence="5">
    <location>
        <begin position="139"/>
        <end position="161"/>
    </location>
</feature>
<gene>
    <name evidence="6" type="ORF">AGLY_003932</name>
</gene>
<feature type="transmembrane region" description="Helical" evidence="5">
    <location>
        <begin position="257"/>
        <end position="284"/>
    </location>
</feature>
<feature type="transmembrane region" description="Helical" evidence="5">
    <location>
        <begin position="31"/>
        <end position="58"/>
    </location>
</feature>
<evidence type="ECO:0000313" key="6">
    <source>
        <dbReference type="EMBL" id="KAE9540687.1"/>
    </source>
</evidence>
<dbReference type="InterPro" id="IPR004752">
    <property type="entry name" value="AmpG_permease/AT-1"/>
</dbReference>
<keyword evidence="4 5" id="KW-0472">Membrane</keyword>
<comment type="subcellular location">
    <subcellularLocation>
        <location evidence="1">Membrane</location>
        <topology evidence="1">Multi-pass membrane protein</topology>
    </subcellularLocation>
</comment>
<evidence type="ECO:0000256" key="4">
    <source>
        <dbReference type="ARBA" id="ARBA00023136"/>
    </source>
</evidence>
<evidence type="ECO:0000256" key="5">
    <source>
        <dbReference type="SAM" id="Phobius"/>
    </source>
</evidence>
<dbReference type="GO" id="GO:0008521">
    <property type="term" value="F:acetyl-CoA transmembrane transporter activity"/>
    <property type="evidence" value="ECO:0007669"/>
    <property type="project" value="InterPro"/>
</dbReference>
<dbReference type="PANTHER" id="PTHR12778">
    <property type="entry name" value="SOLUTE CARRIER FAMILY 33 ACETYL-COA TRANSPORTER -RELATED"/>
    <property type="match status" value="1"/>
</dbReference>
<evidence type="ECO:0000313" key="7">
    <source>
        <dbReference type="Proteomes" id="UP000475862"/>
    </source>
</evidence>
<dbReference type="InterPro" id="IPR024371">
    <property type="entry name" value="AcetylCoA_trans_1-like"/>
</dbReference>
<feature type="transmembrane region" description="Helical" evidence="5">
    <location>
        <begin position="375"/>
        <end position="398"/>
    </location>
</feature>
<keyword evidence="3 5" id="KW-1133">Transmembrane helix</keyword>
<name>A0A6G0TZ26_APHGL</name>
<feature type="transmembrane region" description="Helical" evidence="5">
    <location>
        <begin position="103"/>
        <end position="119"/>
    </location>
</feature>
<keyword evidence="7" id="KW-1185">Reference proteome</keyword>
<organism evidence="6 7">
    <name type="scientific">Aphis glycines</name>
    <name type="common">Soybean aphid</name>
    <dbReference type="NCBI Taxonomy" id="307491"/>
    <lineage>
        <taxon>Eukaryota</taxon>
        <taxon>Metazoa</taxon>
        <taxon>Ecdysozoa</taxon>
        <taxon>Arthropoda</taxon>
        <taxon>Hexapoda</taxon>
        <taxon>Insecta</taxon>
        <taxon>Pterygota</taxon>
        <taxon>Neoptera</taxon>
        <taxon>Paraneoptera</taxon>
        <taxon>Hemiptera</taxon>
        <taxon>Sternorrhyncha</taxon>
        <taxon>Aphidomorpha</taxon>
        <taxon>Aphidoidea</taxon>
        <taxon>Aphididae</taxon>
        <taxon>Aphidini</taxon>
        <taxon>Aphis</taxon>
        <taxon>Aphis</taxon>
    </lineage>
</organism>
<dbReference type="EMBL" id="VYZN01000013">
    <property type="protein sequence ID" value="KAE9540687.1"/>
    <property type="molecule type" value="Genomic_DNA"/>
</dbReference>
<evidence type="ECO:0000256" key="3">
    <source>
        <dbReference type="ARBA" id="ARBA00022989"/>
    </source>
</evidence>
<feature type="transmembrane region" description="Helical" evidence="5">
    <location>
        <begin position="304"/>
        <end position="322"/>
    </location>
</feature>
<accession>A0A6G0TZ26</accession>
<dbReference type="GO" id="GO:0016020">
    <property type="term" value="C:membrane"/>
    <property type="evidence" value="ECO:0007669"/>
    <property type="project" value="UniProtKB-SubCell"/>
</dbReference>
<proteinExistence type="predicted"/>
<comment type="caution">
    <text evidence="6">The sequence shown here is derived from an EMBL/GenBank/DDBJ whole genome shotgun (WGS) entry which is preliminary data.</text>
</comment>
<feature type="transmembrane region" description="Helical" evidence="5">
    <location>
        <begin position="173"/>
        <end position="193"/>
    </location>
</feature>
<keyword evidence="2 5" id="KW-0812">Transmembrane</keyword>
<sequence length="518" mass="58441">MKTSSKFKIEQETPEDIKDVTLTKTNLKGDWINFFLLLLLYTMQGLPLGIAGSMSILLQSKKNVTYKDQALYSITKWPFSMKLLWAPLVDALYVKKIGRRKSWLIPVQYSIGLILIYTASDIDNLLPETGKPDIVKLMYIFLIINILAATQDIAVDGWALTMLKRNNVGYASTCNASGQTIGSMIGSMVLILFTSEEFCNKYLRHTPAAGGIISVQNLLYCWGIIFILITTLVGILKKEKNISFEDGQEKINVAHNYLLLWDILKLPNVRILALIFITSKIGYAVTDNVSTLKLIDAGVSKEDLSMIDTVMSGVNVIISFVIGKYTSGPKPMSLYLKIIPARLLLNIPFAMLIYYTPAMISFNGYGNTSIYYYPLLVFLLSIEHILMHTMFVATLAFFSRISDYRIGSTYMTLLNTFANLAYMWSSTAALGMIDVLTLRECSLDSTNYCFTQIRENVCKASYGICNIKVNGYYIEMFLCTIIGIIWYFAVRNTLKKFQTLDSSHWLVNMKRTATANNE</sequence>
<dbReference type="PANTHER" id="PTHR12778:SF9">
    <property type="entry name" value="ACETYL-COENZYME A TRANSPORTER 1"/>
    <property type="match status" value="1"/>
</dbReference>
<dbReference type="Pfam" id="PF13000">
    <property type="entry name" value="Acatn"/>
    <property type="match status" value="2"/>
</dbReference>
<dbReference type="OrthoDB" id="6415790at2759"/>
<dbReference type="SUPFAM" id="SSF103473">
    <property type="entry name" value="MFS general substrate transporter"/>
    <property type="match status" value="1"/>
</dbReference>
<evidence type="ECO:0000256" key="1">
    <source>
        <dbReference type="ARBA" id="ARBA00004141"/>
    </source>
</evidence>
<feature type="transmembrane region" description="Helical" evidence="5">
    <location>
        <begin position="410"/>
        <end position="433"/>
    </location>
</feature>
<dbReference type="AlphaFoldDB" id="A0A6G0TZ26"/>
<evidence type="ECO:0008006" key="8">
    <source>
        <dbReference type="Google" id="ProtNLM"/>
    </source>
</evidence>